<dbReference type="Gene3D" id="2.60.40.10">
    <property type="entry name" value="Immunoglobulins"/>
    <property type="match status" value="2"/>
</dbReference>
<dbReference type="CDD" id="cd00063">
    <property type="entry name" value="FN3"/>
    <property type="match status" value="1"/>
</dbReference>
<dbReference type="Pfam" id="PF13860">
    <property type="entry name" value="FlgD_ig"/>
    <property type="match status" value="1"/>
</dbReference>
<feature type="domain" description="Fibronectin type-III" evidence="1">
    <location>
        <begin position="38"/>
        <end position="148"/>
    </location>
</feature>
<sequence>MKRPAVRSRRRGPSPPAGGAPWRRWFPLALGLVLLFLAPVVAFAQGAGADSVTLSWTAPGDDGAIGTATQYELRYATAPISAGTWDQAVPAPGMPAPLVAGTRQAAVVRGLSRDTTYYFAIRTADDAGNWSGLSNLVRWDWVFDTAPPAAPTSVSATRQSDAVRVTWSPNAEPDLQGYSVYRATAAAGPFGLVTPSLVTGTTWLDTGVPQGLAAVWYRVSATDLAGNESAQSAAFRVDLATAGGLGADWTMSPAYPNPSRAGQPVCIPLVVPIEGAGAAEVQIEDAAGRRIRRIAVADAPSCSGGIAWDGRNDAGREVAPGVYRAWLVVGERREHVKLVRQP</sequence>
<organism evidence="2">
    <name type="scientific">Eiseniibacteriota bacterium</name>
    <dbReference type="NCBI Taxonomy" id="2212470"/>
    <lineage>
        <taxon>Bacteria</taxon>
        <taxon>Candidatus Eiseniibacteriota</taxon>
    </lineage>
</organism>
<dbReference type="InterPro" id="IPR025965">
    <property type="entry name" value="FlgD/Vpr_Ig-like"/>
</dbReference>
<protein>
    <recommendedName>
        <fullName evidence="1">Fibronectin type-III domain-containing protein</fullName>
    </recommendedName>
</protein>
<evidence type="ECO:0000313" key="2">
    <source>
        <dbReference type="EMBL" id="HGZ44573.1"/>
    </source>
</evidence>
<accession>A0A832MNW4</accession>
<dbReference type="InterPro" id="IPR036116">
    <property type="entry name" value="FN3_sf"/>
</dbReference>
<dbReference type="InterPro" id="IPR013783">
    <property type="entry name" value="Ig-like_fold"/>
</dbReference>
<dbReference type="PROSITE" id="PS50853">
    <property type="entry name" value="FN3"/>
    <property type="match status" value="1"/>
</dbReference>
<dbReference type="InterPro" id="IPR003961">
    <property type="entry name" value="FN3_dom"/>
</dbReference>
<evidence type="ECO:0000259" key="1">
    <source>
        <dbReference type="PROSITE" id="PS50853"/>
    </source>
</evidence>
<comment type="caution">
    <text evidence="2">The sequence shown here is derived from an EMBL/GenBank/DDBJ whole genome shotgun (WGS) entry which is preliminary data.</text>
</comment>
<gene>
    <name evidence="2" type="ORF">ENR23_14415</name>
</gene>
<proteinExistence type="predicted"/>
<dbReference type="SMART" id="SM00060">
    <property type="entry name" value="FN3"/>
    <property type="match status" value="2"/>
</dbReference>
<dbReference type="Pfam" id="PF00041">
    <property type="entry name" value="fn3"/>
    <property type="match status" value="1"/>
</dbReference>
<dbReference type="AlphaFoldDB" id="A0A832MNW4"/>
<dbReference type="Gene3D" id="2.60.40.4070">
    <property type="match status" value="1"/>
</dbReference>
<dbReference type="EMBL" id="DSQF01000030">
    <property type="protein sequence ID" value="HGZ44573.1"/>
    <property type="molecule type" value="Genomic_DNA"/>
</dbReference>
<reference evidence="2" key="1">
    <citation type="journal article" date="2020" name="mSystems">
        <title>Genome- and Community-Level Interaction Insights into Carbon Utilization and Element Cycling Functions of Hydrothermarchaeota in Hydrothermal Sediment.</title>
        <authorList>
            <person name="Zhou Z."/>
            <person name="Liu Y."/>
            <person name="Xu W."/>
            <person name="Pan J."/>
            <person name="Luo Z.H."/>
            <person name="Li M."/>
        </authorList>
    </citation>
    <scope>NUCLEOTIDE SEQUENCE [LARGE SCALE GENOMIC DNA]</scope>
    <source>
        <strain evidence="2">SpSt-381</strain>
    </source>
</reference>
<name>A0A832MNW4_UNCEI</name>
<dbReference type="SUPFAM" id="SSF49265">
    <property type="entry name" value="Fibronectin type III"/>
    <property type="match status" value="1"/>
</dbReference>